<feature type="compositionally biased region" description="Basic and acidic residues" evidence="1">
    <location>
        <begin position="101"/>
        <end position="136"/>
    </location>
</feature>
<reference evidence="2 3" key="1">
    <citation type="journal article" date="2023" name="Arcadia Sci">
        <title>De novo assembly of a long-read Amblyomma americanum tick genome.</title>
        <authorList>
            <person name="Chou S."/>
            <person name="Poskanzer K.E."/>
            <person name="Rollins M."/>
            <person name="Thuy-Boun P.S."/>
        </authorList>
    </citation>
    <scope>NUCLEOTIDE SEQUENCE [LARGE SCALE GENOMIC DNA]</scope>
    <source>
        <strain evidence="2">F_SG_1</strain>
        <tissue evidence="2">Salivary glands</tissue>
    </source>
</reference>
<dbReference type="Proteomes" id="UP001321473">
    <property type="component" value="Unassembled WGS sequence"/>
</dbReference>
<name>A0AAQ4EHF3_AMBAM</name>
<protein>
    <submittedName>
        <fullName evidence="2">Uncharacterized protein</fullName>
    </submittedName>
</protein>
<sequence>MRHHRKPIGAAQFQHNKYIYAFYSVAIHQISNQTNRDFPTELSAVKPSTHSEVLAGDVLRCYESQQRQGDEVHQRCDGLGQRVEGPQQQRQADAVQKAAVLRKEHASGECEREMLRPTRAGDDDAAEERQRAKELV</sequence>
<keyword evidence="3" id="KW-1185">Reference proteome</keyword>
<comment type="caution">
    <text evidence="2">The sequence shown here is derived from an EMBL/GenBank/DDBJ whole genome shotgun (WGS) entry which is preliminary data.</text>
</comment>
<dbReference type="EMBL" id="JARKHS020015692">
    <property type="protein sequence ID" value="KAK8774219.1"/>
    <property type="molecule type" value="Genomic_DNA"/>
</dbReference>
<evidence type="ECO:0000313" key="3">
    <source>
        <dbReference type="Proteomes" id="UP001321473"/>
    </source>
</evidence>
<evidence type="ECO:0000313" key="2">
    <source>
        <dbReference type="EMBL" id="KAK8774219.1"/>
    </source>
</evidence>
<proteinExistence type="predicted"/>
<gene>
    <name evidence="2" type="ORF">V5799_011247</name>
</gene>
<accession>A0AAQ4EHF3</accession>
<organism evidence="2 3">
    <name type="scientific">Amblyomma americanum</name>
    <name type="common">Lone star tick</name>
    <dbReference type="NCBI Taxonomy" id="6943"/>
    <lineage>
        <taxon>Eukaryota</taxon>
        <taxon>Metazoa</taxon>
        <taxon>Ecdysozoa</taxon>
        <taxon>Arthropoda</taxon>
        <taxon>Chelicerata</taxon>
        <taxon>Arachnida</taxon>
        <taxon>Acari</taxon>
        <taxon>Parasitiformes</taxon>
        <taxon>Ixodida</taxon>
        <taxon>Ixodoidea</taxon>
        <taxon>Ixodidae</taxon>
        <taxon>Amblyomminae</taxon>
        <taxon>Amblyomma</taxon>
    </lineage>
</organism>
<feature type="region of interest" description="Disordered" evidence="1">
    <location>
        <begin position="81"/>
        <end position="136"/>
    </location>
</feature>
<dbReference type="AlphaFoldDB" id="A0AAQ4EHF3"/>
<evidence type="ECO:0000256" key="1">
    <source>
        <dbReference type="SAM" id="MobiDB-lite"/>
    </source>
</evidence>